<name>A0A3B1B3U8_9ZZZZ</name>
<dbReference type="EC" id="1.1.1.95" evidence="1"/>
<proteinExistence type="predicted"/>
<organism evidence="1">
    <name type="scientific">hydrothermal vent metagenome</name>
    <dbReference type="NCBI Taxonomy" id="652676"/>
    <lineage>
        <taxon>unclassified sequences</taxon>
        <taxon>metagenomes</taxon>
        <taxon>ecological metagenomes</taxon>
    </lineage>
</organism>
<gene>
    <name evidence="1" type="ORF">MNBD_GAMMA24-2820</name>
</gene>
<dbReference type="Pfam" id="PF12974">
    <property type="entry name" value="Phosphonate-bd"/>
    <property type="match status" value="1"/>
</dbReference>
<reference evidence="1" key="1">
    <citation type="submission" date="2018-06" db="EMBL/GenBank/DDBJ databases">
        <authorList>
            <person name="Zhirakovskaya E."/>
        </authorList>
    </citation>
    <scope>NUCLEOTIDE SEQUENCE</scope>
</reference>
<evidence type="ECO:0000313" key="1">
    <source>
        <dbReference type="EMBL" id="VAX13019.1"/>
    </source>
</evidence>
<dbReference type="EMBL" id="UOFZ01000084">
    <property type="protein sequence ID" value="VAX13019.1"/>
    <property type="molecule type" value="Genomic_DNA"/>
</dbReference>
<sequence>MKILYTSEALTNQAITASKRINKVEQEKIRHGLLETKEGRMALKGILKRFSGNAKGFINANNSEYKGANLLLEGVIFGWIRGSV</sequence>
<protein>
    <submittedName>
        <fullName evidence="1">D-3-phosphoglycerate dehydrogenase</fullName>
        <ecNumber evidence="1">1.1.1.95</ecNumber>
    </submittedName>
</protein>
<accession>A0A3B1B3U8</accession>
<dbReference type="AlphaFoldDB" id="A0A3B1B3U8"/>
<dbReference type="GO" id="GO:0004617">
    <property type="term" value="F:phosphoglycerate dehydrogenase activity"/>
    <property type="evidence" value="ECO:0007669"/>
    <property type="project" value="UniProtKB-EC"/>
</dbReference>
<keyword evidence="1" id="KW-0560">Oxidoreductase</keyword>